<dbReference type="Proteomes" id="UP001597044">
    <property type="component" value="Unassembled WGS sequence"/>
</dbReference>
<comment type="caution">
    <text evidence="2">Lacks conserved residue(s) required for the propagation of feature annotation.</text>
</comment>
<evidence type="ECO:0000313" key="5">
    <source>
        <dbReference type="EMBL" id="MFD0950448.1"/>
    </source>
</evidence>
<name>A0ABW3HHY7_9GAMM</name>
<dbReference type="PIRSF" id="PIRSF005303">
    <property type="entry name" value="Thiam_monoph_kin"/>
    <property type="match status" value="1"/>
</dbReference>
<evidence type="ECO:0000313" key="6">
    <source>
        <dbReference type="Proteomes" id="UP001597044"/>
    </source>
</evidence>
<dbReference type="InterPro" id="IPR010918">
    <property type="entry name" value="PurM-like_C_dom"/>
</dbReference>
<proteinExistence type="inferred from homology"/>
<comment type="function">
    <text evidence="2">Catalyzes the ATP-dependent phosphorylation of thiamine-monophosphate (TMP) to form thiamine-pyrophosphate (TPP), the active form of vitamin B1.</text>
</comment>
<feature type="binding site" evidence="2">
    <location>
        <position position="38"/>
    </location>
    <ligand>
        <name>Mg(2+)</name>
        <dbReference type="ChEBI" id="CHEBI:18420"/>
        <label>4</label>
    </ligand>
</feature>
<keyword evidence="6" id="KW-1185">Reference proteome</keyword>
<feature type="binding site" evidence="2">
    <location>
        <position position="130"/>
    </location>
    <ligand>
        <name>Mg(2+)</name>
        <dbReference type="ChEBI" id="CHEBI:18420"/>
        <label>1</label>
    </ligand>
</feature>
<keyword evidence="2" id="KW-0547">Nucleotide-binding</keyword>
<evidence type="ECO:0000256" key="2">
    <source>
        <dbReference type="HAMAP-Rule" id="MF_02128"/>
    </source>
</evidence>
<comment type="pathway">
    <text evidence="2">Cofactor biosynthesis; thiamine diphosphate biosynthesis; thiamine diphosphate from thiamine phosphate: step 1/1.</text>
</comment>
<dbReference type="EMBL" id="JBHTIT010000001">
    <property type="protein sequence ID" value="MFD0950448.1"/>
    <property type="molecule type" value="Genomic_DNA"/>
</dbReference>
<comment type="catalytic activity">
    <reaction evidence="2">
        <text>thiamine phosphate + ATP = thiamine diphosphate + ADP</text>
        <dbReference type="Rhea" id="RHEA:15913"/>
        <dbReference type="ChEBI" id="CHEBI:30616"/>
        <dbReference type="ChEBI" id="CHEBI:37575"/>
        <dbReference type="ChEBI" id="CHEBI:58937"/>
        <dbReference type="ChEBI" id="CHEBI:456216"/>
        <dbReference type="EC" id="2.7.4.16"/>
    </reaction>
</comment>
<dbReference type="SUPFAM" id="SSF56042">
    <property type="entry name" value="PurM C-terminal domain-like"/>
    <property type="match status" value="1"/>
</dbReference>
<evidence type="ECO:0000259" key="4">
    <source>
        <dbReference type="Pfam" id="PF02769"/>
    </source>
</evidence>
<comment type="similarity">
    <text evidence="2">Belongs to the thiamine-monophosphate kinase family.</text>
</comment>
<feature type="binding site" evidence="2">
    <location>
        <position position="38"/>
    </location>
    <ligand>
        <name>Mg(2+)</name>
        <dbReference type="ChEBI" id="CHEBI:18420"/>
        <label>3</label>
    </ligand>
</feature>
<organism evidence="5 6">
    <name type="scientific">Paraperlucidibaca wandonensis</name>
    <dbReference type="NCBI Taxonomy" id="1268273"/>
    <lineage>
        <taxon>Bacteria</taxon>
        <taxon>Pseudomonadati</taxon>
        <taxon>Pseudomonadota</taxon>
        <taxon>Gammaproteobacteria</taxon>
        <taxon>Moraxellales</taxon>
        <taxon>Moraxellaceae</taxon>
        <taxon>Paraperlucidibaca</taxon>
    </lineage>
</organism>
<feature type="binding site" evidence="2">
    <location>
        <begin position="129"/>
        <end position="130"/>
    </location>
    <ligand>
        <name>ATP</name>
        <dbReference type="ChEBI" id="CHEBI:30616"/>
    </ligand>
</feature>
<feature type="binding site" evidence="2">
    <location>
        <position position="83"/>
    </location>
    <ligand>
        <name>Mg(2+)</name>
        <dbReference type="ChEBI" id="CHEBI:18420"/>
        <label>2</label>
    </ligand>
</feature>
<dbReference type="InterPro" id="IPR036676">
    <property type="entry name" value="PurM-like_C_sf"/>
</dbReference>
<feature type="binding site" evidence="2">
    <location>
        <position position="55"/>
    </location>
    <ligand>
        <name>Mg(2+)</name>
        <dbReference type="ChEBI" id="CHEBI:18420"/>
        <label>1</label>
    </ligand>
</feature>
<keyword evidence="2" id="KW-0067">ATP-binding</keyword>
<gene>
    <name evidence="2 5" type="primary">thiL</name>
    <name evidence="5" type="ORF">ACFQ0F_08620</name>
</gene>
<dbReference type="SUPFAM" id="SSF55326">
    <property type="entry name" value="PurM N-terminal domain-like"/>
    <property type="match status" value="1"/>
</dbReference>
<feature type="domain" description="PurM-like N-terminal" evidence="3">
    <location>
        <begin position="36"/>
        <end position="146"/>
    </location>
</feature>
<feature type="binding site" evidence="2">
    <location>
        <position position="83"/>
    </location>
    <ligand>
        <name>Mg(2+)</name>
        <dbReference type="ChEBI" id="CHEBI:18420"/>
        <label>3</label>
    </ligand>
</feature>
<comment type="caution">
    <text evidence="5">The sequence shown here is derived from an EMBL/GenBank/DDBJ whole genome shotgun (WGS) entry which is preliminary data.</text>
</comment>
<dbReference type="PANTHER" id="PTHR30270:SF0">
    <property type="entry name" value="THIAMINE-MONOPHOSPHATE KINASE"/>
    <property type="match status" value="1"/>
</dbReference>
<feature type="binding site" evidence="2">
    <location>
        <position position="241"/>
    </location>
    <ligand>
        <name>Mg(2+)</name>
        <dbReference type="ChEBI" id="CHEBI:18420"/>
        <label>3</label>
    </ligand>
</feature>
<protein>
    <recommendedName>
        <fullName evidence="2">Thiamine-monophosphate kinase</fullName>
        <shortName evidence="2">TMP kinase</shortName>
        <shortName evidence="2">Thiamine-phosphate kinase</shortName>
        <ecNumber evidence="2">2.7.4.16</ecNumber>
    </recommendedName>
</protein>
<dbReference type="EC" id="2.7.4.16" evidence="2"/>
<keyword evidence="2" id="KW-0460">Magnesium</keyword>
<comment type="miscellaneous">
    <text evidence="2">Reaction mechanism of ThiL seems to utilize a direct, inline transfer of the gamma-phosphate of ATP to TMP rather than a phosphorylated enzyme intermediate.</text>
</comment>
<accession>A0ABW3HHY7</accession>
<dbReference type="InterPro" id="IPR006283">
    <property type="entry name" value="ThiL-like"/>
</dbReference>
<keyword evidence="1 2" id="KW-0784">Thiamine biosynthesis</keyword>
<dbReference type="RefSeq" id="WP_379071186.1">
    <property type="nucleotide sequence ID" value="NZ_JBHTIT010000001.1"/>
</dbReference>
<evidence type="ECO:0000256" key="1">
    <source>
        <dbReference type="ARBA" id="ARBA00022977"/>
    </source>
</evidence>
<feature type="binding site" evidence="2">
    <location>
        <position position="62"/>
    </location>
    <ligand>
        <name>substrate</name>
    </ligand>
</feature>
<feature type="domain" description="PurM-like C-terminal" evidence="4">
    <location>
        <begin position="159"/>
        <end position="333"/>
    </location>
</feature>
<dbReference type="InterPro" id="IPR036921">
    <property type="entry name" value="PurM-like_N_sf"/>
</dbReference>
<feature type="binding site" evidence="2">
    <location>
        <position position="55"/>
    </location>
    <ligand>
        <name>Mg(2+)</name>
        <dbReference type="ChEBI" id="CHEBI:18420"/>
        <label>2</label>
    </ligand>
</feature>
<reference evidence="6" key="1">
    <citation type="journal article" date="2019" name="Int. J. Syst. Evol. Microbiol.">
        <title>The Global Catalogue of Microorganisms (GCM) 10K type strain sequencing project: providing services to taxonomists for standard genome sequencing and annotation.</title>
        <authorList>
            <consortium name="The Broad Institute Genomics Platform"/>
            <consortium name="The Broad Institute Genome Sequencing Center for Infectious Disease"/>
            <person name="Wu L."/>
            <person name="Ma J."/>
        </authorList>
    </citation>
    <scope>NUCLEOTIDE SEQUENCE [LARGE SCALE GENOMIC DNA]</scope>
    <source>
        <strain evidence="6">CCUG 63419</strain>
    </source>
</reference>
<dbReference type="InterPro" id="IPR016188">
    <property type="entry name" value="PurM-like_N"/>
</dbReference>
<dbReference type="PANTHER" id="PTHR30270">
    <property type="entry name" value="THIAMINE-MONOPHOSPHATE KINASE"/>
    <property type="match status" value="1"/>
</dbReference>
<dbReference type="Gene3D" id="3.90.650.10">
    <property type="entry name" value="PurM-like C-terminal domain"/>
    <property type="match status" value="1"/>
</dbReference>
<keyword evidence="2 5" id="KW-0808">Transferase</keyword>
<feature type="binding site" evidence="2">
    <location>
        <position position="154"/>
    </location>
    <ligand>
        <name>ATP</name>
        <dbReference type="ChEBI" id="CHEBI:30616"/>
    </ligand>
</feature>
<dbReference type="GO" id="GO:0009030">
    <property type="term" value="F:thiamine-phosphate kinase activity"/>
    <property type="evidence" value="ECO:0007669"/>
    <property type="project" value="UniProtKB-EC"/>
</dbReference>
<sequence>MSIGEFELIRRYFVRDKITVPGHPSVGTPQVTLGIGDDAALLEVPEGERLVVTTDTLVAGRHFLPNADPGDIAWKALAVNLSDLAAMSATPLAVTLNLTLPEADESWLAAFSTGFWNLADIYELPLVGGDTTRGPLSVTITAMGSVEQRYALRRSTAQIGDVICATGTLGDAGAGLALALYAFKQASLPLASDATAAALADEALLNLSDDHQDYLLDRLNRPSPRINSGVGVRGFASAGMDISDGLLQDLGHLLAASGVGAELEIDNLPLSDALKAYARTSLKAHAQARDWALSAGDDYELLLTIPPDKWQQLDNTPAIKSKLTAIGKVTKTLGLRLTKQGKAWEHEGLAGYQHF</sequence>
<feature type="binding site" evidence="2">
    <location>
        <position position="244"/>
    </location>
    <ligand>
        <name>Mg(2+)</name>
        <dbReference type="ChEBI" id="CHEBI:18420"/>
        <label>5</label>
    </ligand>
</feature>
<feature type="binding site" evidence="2">
    <location>
        <position position="352"/>
    </location>
    <ligand>
        <name>substrate</name>
    </ligand>
</feature>
<dbReference type="HAMAP" id="MF_02128">
    <property type="entry name" value="TMP_kinase"/>
    <property type="match status" value="1"/>
</dbReference>
<feature type="binding site" evidence="2">
    <location>
        <position position="53"/>
    </location>
    <ligand>
        <name>Mg(2+)</name>
        <dbReference type="ChEBI" id="CHEBI:18420"/>
        <label>4</label>
    </ligand>
</feature>
<evidence type="ECO:0000259" key="3">
    <source>
        <dbReference type="Pfam" id="PF00586"/>
    </source>
</evidence>
<dbReference type="Pfam" id="PF00586">
    <property type="entry name" value="AIRS"/>
    <property type="match status" value="1"/>
</dbReference>
<feature type="binding site" evidence="2">
    <location>
        <position position="54"/>
    </location>
    <ligand>
        <name>Mg(2+)</name>
        <dbReference type="ChEBI" id="CHEBI:18420"/>
        <label>1</label>
    </ligand>
</feature>
<feature type="binding site" evidence="2">
    <location>
        <position position="243"/>
    </location>
    <ligand>
        <name>ATP</name>
        <dbReference type="ChEBI" id="CHEBI:30616"/>
    </ligand>
</feature>
<dbReference type="CDD" id="cd02194">
    <property type="entry name" value="ThiL"/>
    <property type="match status" value="1"/>
</dbReference>
<dbReference type="Pfam" id="PF02769">
    <property type="entry name" value="AIRS_C"/>
    <property type="match status" value="1"/>
</dbReference>
<feature type="binding site" evidence="2">
    <location>
        <position position="297"/>
    </location>
    <ligand>
        <name>substrate</name>
    </ligand>
</feature>
<feature type="binding site" evidence="2">
    <location>
        <position position="83"/>
    </location>
    <ligand>
        <name>Mg(2+)</name>
        <dbReference type="ChEBI" id="CHEBI:18420"/>
        <label>4</label>
    </ligand>
</feature>
<dbReference type="Gene3D" id="3.30.1330.10">
    <property type="entry name" value="PurM-like, N-terminal domain"/>
    <property type="match status" value="1"/>
</dbReference>
<keyword evidence="2" id="KW-0479">Metal-binding</keyword>
<dbReference type="NCBIfam" id="TIGR01379">
    <property type="entry name" value="thiL"/>
    <property type="match status" value="1"/>
</dbReference>
<keyword evidence="2 5" id="KW-0418">Kinase</keyword>